<organism evidence="1 2">
    <name type="scientific">Bifidobacterium adolescentis</name>
    <dbReference type="NCBI Taxonomy" id="1680"/>
    <lineage>
        <taxon>Bacteria</taxon>
        <taxon>Bacillati</taxon>
        <taxon>Actinomycetota</taxon>
        <taxon>Actinomycetes</taxon>
        <taxon>Bifidobacteriales</taxon>
        <taxon>Bifidobacteriaceae</taxon>
        <taxon>Bifidobacterium</taxon>
    </lineage>
</organism>
<evidence type="ECO:0000313" key="1">
    <source>
        <dbReference type="EMBL" id="OFA33580.1"/>
    </source>
</evidence>
<accession>A0A1E7XXS4</accession>
<name>A0A1E7XXS4_BIFAD</name>
<reference evidence="1 2" key="1">
    <citation type="submission" date="2016-07" db="EMBL/GenBank/DDBJ databases">
        <title>Draft Genome Sequence of Bifidobacterium adolescentis strain Km 4.</title>
        <authorList>
            <person name="Danilenko V.N."/>
        </authorList>
    </citation>
    <scope>NUCLEOTIDE SEQUENCE [LARGE SCALE GENOMIC DNA]</scope>
    <source>
        <strain evidence="1 2">Km 4</strain>
    </source>
</reference>
<protein>
    <submittedName>
        <fullName evidence="1">Uncharacterized protein</fullName>
    </submittedName>
</protein>
<dbReference type="Proteomes" id="UP000175684">
    <property type="component" value="Unassembled WGS sequence"/>
</dbReference>
<evidence type="ECO:0000313" key="2">
    <source>
        <dbReference type="Proteomes" id="UP000175684"/>
    </source>
</evidence>
<proteinExistence type="predicted"/>
<comment type="caution">
    <text evidence="1">The sequence shown here is derived from an EMBL/GenBank/DDBJ whole genome shotgun (WGS) entry which is preliminary data.</text>
</comment>
<dbReference type="RefSeq" id="WP_070123112.1">
    <property type="nucleotide sequence ID" value="NZ_MAXD01000019.1"/>
</dbReference>
<sequence length="115" mass="12744">MEVVKWIFVVAALVGMALGLVELATEKPDDAADSDRLPDGLAGTWERRTPDGRMEATIADGAIEVVRVSGDSREVRWKGVYEAKGRKWVVREAPKESHTAYHDDTTDMIIFSTIL</sequence>
<dbReference type="EMBL" id="MAXD01000019">
    <property type="protein sequence ID" value="OFA33580.1"/>
    <property type="molecule type" value="Genomic_DNA"/>
</dbReference>
<dbReference type="AlphaFoldDB" id="A0A1E7XXS4"/>
<gene>
    <name evidence="1" type="ORF">BBK15_10160</name>
</gene>